<keyword evidence="3 5" id="KW-0732">Signal</keyword>
<dbReference type="SMART" id="SM00062">
    <property type="entry name" value="PBPb"/>
    <property type="match status" value="1"/>
</dbReference>
<comment type="caution">
    <text evidence="7">The sequence shown here is derived from an EMBL/GenBank/DDBJ whole genome shotgun (WGS) entry which is preliminary data.</text>
</comment>
<accession>A0A6I1WW72</accession>
<feature type="chain" id="PRO_5026010286" evidence="5">
    <location>
        <begin position="23"/>
        <end position="339"/>
    </location>
</feature>
<evidence type="ECO:0000313" key="7">
    <source>
        <dbReference type="EMBL" id="MQU45829.1"/>
    </source>
</evidence>
<sequence length="339" mass="36281">MKALKLMMIAGSVLAGSGLAHAGTTLDAIHKKGFIQCGVSDGIPGFSVPDKTGKQQGLDVDFCRAVAAAVFGDANKVRFTQTNGKERLAALQSGEIDILSRSTTWTSSRDAGMGLLFTGVTYYDGAGFMVNKKLGVSSATELDGAALCIQAGTTTELNAADFFRSHGLKYTPITFDTSEETAKALQAGRCDVIMADKSQLNAQRSQMTAPDEFVILPETISKEPLGPSVRRGDDDWFSIVRWTLFAMLNAEEAGLTSANVEAEAKATKNPDVARLLGADGEYGKDLKLPKDWVVQIVKQVGNYGETYNRAFGPDTPLAIDRGLNNLWNNGGIQYAPPVR</sequence>
<dbReference type="InterPro" id="IPR051455">
    <property type="entry name" value="Bact_solute-bind_prot3"/>
</dbReference>
<evidence type="ECO:0000256" key="2">
    <source>
        <dbReference type="ARBA" id="ARBA00022448"/>
    </source>
</evidence>
<evidence type="ECO:0000313" key="8">
    <source>
        <dbReference type="Proteomes" id="UP000466863"/>
    </source>
</evidence>
<evidence type="ECO:0000256" key="1">
    <source>
        <dbReference type="ARBA" id="ARBA00010333"/>
    </source>
</evidence>
<evidence type="ECO:0000256" key="5">
    <source>
        <dbReference type="SAM" id="SignalP"/>
    </source>
</evidence>
<dbReference type="CDD" id="cd13692">
    <property type="entry name" value="PBP2_BztA"/>
    <property type="match status" value="1"/>
</dbReference>
<proteinExistence type="inferred from homology"/>
<dbReference type="EMBL" id="WIVV01000205">
    <property type="protein sequence ID" value="MQU45829.1"/>
    <property type="molecule type" value="Genomic_DNA"/>
</dbReference>
<evidence type="ECO:0000259" key="6">
    <source>
        <dbReference type="SMART" id="SM00062"/>
    </source>
</evidence>
<keyword evidence="2" id="KW-0813">Transport</keyword>
<dbReference type="InterPro" id="IPR001638">
    <property type="entry name" value="Solute-binding_3/MltF_N"/>
</dbReference>
<protein>
    <submittedName>
        <fullName evidence="7">Transporter substrate-binding domain-containing protein</fullName>
    </submittedName>
</protein>
<organism evidence="7 8">
    <name type="scientific">Pseudomonas helleri</name>
    <dbReference type="NCBI Taxonomy" id="1608996"/>
    <lineage>
        <taxon>Bacteria</taxon>
        <taxon>Pseudomonadati</taxon>
        <taxon>Pseudomonadota</taxon>
        <taxon>Gammaproteobacteria</taxon>
        <taxon>Pseudomonadales</taxon>
        <taxon>Pseudomonadaceae</taxon>
        <taxon>Pseudomonas</taxon>
    </lineage>
</organism>
<feature type="domain" description="Solute-binding protein family 3/N-terminal" evidence="6">
    <location>
        <begin position="34"/>
        <end position="263"/>
    </location>
</feature>
<dbReference type="PANTHER" id="PTHR30085:SF7">
    <property type="entry name" value="AMINO-ACID ABC TRANSPORTER-BINDING PROTEIN YHDW-RELATED"/>
    <property type="match status" value="1"/>
</dbReference>
<dbReference type="Gene3D" id="3.40.190.10">
    <property type="entry name" value="Periplasmic binding protein-like II"/>
    <property type="match status" value="2"/>
</dbReference>
<comment type="similarity">
    <text evidence="1 4">Belongs to the bacterial solute-binding protein 3 family.</text>
</comment>
<dbReference type="PANTHER" id="PTHR30085">
    <property type="entry name" value="AMINO ACID ABC TRANSPORTER PERMEASE"/>
    <property type="match status" value="1"/>
</dbReference>
<gene>
    <name evidence="7" type="ORF">GHO28_25485</name>
</gene>
<dbReference type="AlphaFoldDB" id="A0A6I1WW72"/>
<dbReference type="GO" id="GO:0006865">
    <property type="term" value="P:amino acid transport"/>
    <property type="evidence" value="ECO:0007669"/>
    <property type="project" value="TreeGrafter"/>
</dbReference>
<dbReference type="PROSITE" id="PS01039">
    <property type="entry name" value="SBP_BACTERIAL_3"/>
    <property type="match status" value="1"/>
</dbReference>
<evidence type="ECO:0000256" key="4">
    <source>
        <dbReference type="RuleBase" id="RU003744"/>
    </source>
</evidence>
<dbReference type="InterPro" id="IPR018313">
    <property type="entry name" value="SBP_3_CS"/>
</dbReference>
<dbReference type="Pfam" id="PF00497">
    <property type="entry name" value="SBP_bac_3"/>
    <property type="match status" value="1"/>
</dbReference>
<dbReference type="Proteomes" id="UP000466863">
    <property type="component" value="Unassembled WGS sequence"/>
</dbReference>
<reference evidence="7 8" key="1">
    <citation type="submission" date="2019-10" db="EMBL/GenBank/DDBJ databases">
        <title>Evaluation of single-gene subtyping targets for Pseudomonas.</title>
        <authorList>
            <person name="Reichler S.J."/>
            <person name="Orsi R.H."/>
            <person name="Wiedmann M."/>
            <person name="Martin N.H."/>
            <person name="Murphy S.I."/>
        </authorList>
    </citation>
    <scope>NUCLEOTIDE SEQUENCE [LARGE SCALE GENOMIC DNA]</scope>
    <source>
        <strain evidence="7 8">FSL R10-1876</strain>
    </source>
</reference>
<feature type="signal peptide" evidence="5">
    <location>
        <begin position="1"/>
        <end position="22"/>
    </location>
</feature>
<evidence type="ECO:0000256" key="3">
    <source>
        <dbReference type="ARBA" id="ARBA00022729"/>
    </source>
</evidence>
<dbReference type="RefSeq" id="WP_153357549.1">
    <property type="nucleotide sequence ID" value="NZ_WIVV01000205.1"/>
</dbReference>
<name>A0A6I1WW72_9PSED</name>
<dbReference type="SUPFAM" id="SSF53850">
    <property type="entry name" value="Periplasmic binding protein-like II"/>
    <property type="match status" value="1"/>
</dbReference>